<evidence type="ECO:0008006" key="4">
    <source>
        <dbReference type="Google" id="ProtNLM"/>
    </source>
</evidence>
<feature type="signal peptide" evidence="1">
    <location>
        <begin position="1"/>
        <end position="20"/>
    </location>
</feature>
<dbReference type="AlphaFoldDB" id="A0A6U6NAW5"/>
<protein>
    <recommendedName>
        <fullName evidence="4">Granulins domain-containing protein</fullName>
    </recommendedName>
</protein>
<sequence>MARISAFLALVALQADLAAGNLRGLSGTKTCGALFCASDAVCCDRAPAALCGSPGSSCCYNPSMTIANLCAPGWSCNADTGNCHIADTPVHGNNTIQCGALFCAKGSVCCDEAPAALCGAPDSTCCYNPSKTIANLCARGTHCHAETGTCYV</sequence>
<gene>
    <name evidence="2" type="ORF">AAND1436_LOCUS18604</name>
    <name evidence="3" type="ORF">AAND1436_LOCUS18611</name>
</gene>
<evidence type="ECO:0000256" key="1">
    <source>
        <dbReference type="SAM" id="SignalP"/>
    </source>
</evidence>
<accession>A0A6U6NAW5</accession>
<feature type="chain" id="PRO_5036192422" description="Granulins domain-containing protein" evidence="1">
    <location>
        <begin position="21"/>
        <end position="152"/>
    </location>
</feature>
<reference evidence="2" key="1">
    <citation type="submission" date="2021-01" db="EMBL/GenBank/DDBJ databases">
        <authorList>
            <person name="Corre E."/>
            <person name="Pelletier E."/>
            <person name="Niang G."/>
            <person name="Scheremetjew M."/>
            <person name="Finn R."/>
            <person name="Kale V."/>
            <person name="Holt S."/>
            <person name="Cochrane G."/>
            <person name="Meng A."/>
            <person name="Brown T."/>
            <person name="Cohen L."/>
        </authorList>
    </citation>
    <scope>NUCLEOTIDE SEQUENCE</scope>
    <source>
        <strain evidence="2">CCMP2222</strain>
    </source>
</reference>
<evidence type="ECO:0000313" key="3">
    <source>
        <dbReference type="EMBL" id="CAD9427844.1"/>
    </source>
</evidence>
<organism evidence="2">
    <name type="scientific">Alexandrium andersonii</name>
    <dbReference type="NCBI Taxonomy" id="327968"/>
    <lineage>
        <taxon>Eukaryota</taxon>
        <taxon>Sar</taxon>
        <taxon>Alveolata</taxon>
        <taxon>Dinophyceae</taxon>
        <taxon>Gonyaulacales</taxon>
        <taxon>Pyrocystaceae</taxon>
        <taxon>Alexandrium</taxon>
    </lineage>
</organism>
<dbReference type="EMBL" id="HBGQ01037774">
    <property type="protein sequence ID" value="CAD9427819.1"/>
    <property type="molecule type" value="Transcribed_RNA"/>
</dbReference>
<evidence type="ECO:0000313" key="2">
    <source>
        <dbReference type="EMBL" id="CAD9427819.1"/>
    </source>
</evidence>
<keyword evidence="1" id="KW-0732">Signal</keyword>
<name>A0A6U6NAW5_9DINO</name>
<dbReference type="EMBL" id="HBGQ01037786">
    <property type="protein sequence ID" value="CAD9427844.1"/>
    <property type="molecule type" value="Transcribed_RNA"/>
</dbReference>
<proteinExistence type="predicted"/>